<dbReference type="SUPFAM" id="SSF75304">
    <property type="entry name" value="Amidase signature (AS) enzymes"/>
    <property type="match status" value="1"/>
</dbReference>
<dbReference type="Gene3D" id="3.90.1300.10">
    <property type="entry name" value="Amidase signature (AS) domain"/>
    <property type="match status" value="1"/>
</dbReference>
<evidence type="ECO:0000313" key="4">
    <source>
        <dbReference type="Proteomes" id="UP000813444"/>
    </source>
</evidence>
<feature type="signal peptide" evidence="1">
    <location>
        <begin position="1"/>
        <end position="20"/>
    </location>
</feature>
<feature type="domain" description="Amidase" evidence="2">
    <location>
        <begin position="49"/>
        <end position="499"/>
    </location>
</feature>
<evidence type="ECO:0000256" key="1">
    <source>
        <dbReference type="SAM" id="SignalP"/>
    </source>
</evidence>
<keyword evidence="1" id="KW-0732">Signal</keyword>
<dbReference type="AlphaFoldDB" id="A0A8K0SH38"/>
<proteinExistence type="predicted"/>
<sequence length="551" mass="58550">MVPIVRGVLLSAVYASLATAGCSLPFDVREASVDSIHNALFTGMTTCRDVVSAFIARIEAFNPTVNAVLALNPDVLDIADGLDARIAAGNTTGKLFCVPILLKDNFDAAGMPTTGSCRALADLHPADDAPTVRAFKDAGAVILGKTNLHELALEGLSVSSHGGQTVNPYDHTRTPGGSSGGTGAAIAANLAVFGTGTDTVNSLRSPASANNLFSFRPTWGLISRAGVIPCGYTQDTLGAITRNVKDMATALTVMASVGYDAGDNSTAFIPPEVVGKDYSSALYGGSLKGKRLGLVLGFHNYTESPETNPVNSAMADMVTALRAAGAEIVNVTDPVYNATALLASTDVQQHEYRQLIDDYLGAPGLNGSFPRSFFELYEGTKDYLVIPSQYGYIDTAIHGSTTNNTYLTKLHNIQNLKMHLHSTFQELKLDAFIYPQQKNLVVKIGSPSQVGRNGILAAVTGVPVVMVPAGWSSPSEDAPIGVPIGMEILGLPWTEDKLLNIAQHISELVPRRRMPKFANRHIEVRQPYEAVPSITPNTENISPNYPLGRIR</sequence>
<dbReference type="OrthoDB" id="566138at2759"/>
<keyword evidence="4" id="KW-1185">Reference proteome</keyword>
<organism evidence="3 4">
    <name type="scientific">Stachybotrys elegans</name>
    <dbReference type="NCBI Taxonomy" id="80388"/>
    <lineage>
        <taxon>Eukaryota</taxon>
        <taxon>Fungi</taxon>
        <taxon>Dikarya</taxon>
        <taxon>Ascomycota</taxon>
        <taxon>Pezizomycotina</taxon>
        <taxon>Sordariomycetes</taxon>
        <taxon>Hypocreomycetidae</taxon>
        <taxon>Hypocreales</taxon>
        <taxon>Stachybotryaceae</taxon>
        <taxon>Stachybotrys</taxon>
    </lineage>
</organism>
<dbReference type="Pfam" id="PF01425">
    <property type="entry name" value="Amidase"/>
    <property type="match status" value="1"/>
</dbReference>
<reference evidence="3" key="1">
    <citation type="journal article" date="2021" name="Nat. Commun.">
        <title>Genetic determinants of endophytism in the Arabidopsis root mycobiome.</title>
        <authorList>
            <person name="Mesny F."/>
            <person name="Miyauchi S."/>
            <person name="Thiergart T."/>
            <person name="Pickel B."/>
            <person name="Atanasova L."/>
            <person name="Karlsson M."/>
            <person name="Huettel B."/>
            <person name="Barry K.W."/>
            <person name="Haridas S."/>
            <person name="Chen C."/>
            <person name="Bauer D."/>
            <person name="Andreopoulos W."/>
            <person name="Pangilinan J."/>
            <person name="LaButti K."/>
            <person name="Riley R."/>
            <person name="Lipzen A."/>
            <person name="Clum A."/>
            <person name="Drula E."/>
            <person name="Henrissat B."/>
            <person name="Kohler A."/>
            <person name="Grigoriev I.V."/>
            <person name="Martin F.M."/>
            <person name="Hacquard S."/>
        </authorList>
    </citation>
    <scope>NUCLEOTIDE SEQUENCE</scope>
    <source>
        <strain evidence="3">MPI-CAGE-CH-0235</strain>
    </source>
</reference>
<name>A0A8K0SH38_9HYPO</name>
<evidence type="ECO:0000259" key="2">
    <source>
        <dbReference type="Pfam" id="PF01425"/>
    </source>
</evidence>
<gene>
    <name evidence="3" type="ORF">B0I35DRAFT_441484</name>
</gene>
<accession>A0A8K0SH38</accession>
<dbReference type="PANTHER" id="PTHR42678:SF5">
    <property type="entry name" value="GLUTAMYL-TRNA(GLN) AMIDOTRANSFERASE SUBUNIT A"/>
    <property type="match status" value="1"/>
</dbReference>
<dbReference type="PANTHER" id="PTHR42678">
    <property type="entry name" value="AMIDASE"/>
    <property type="match status" value="1"/>
</dbReference>
<dbReference type="Proteomes" id="UP000813444">
    <property type="component" value="Unassembled WGS sequence"/>
</dbReference>
<comment type="caution">
    <text evidence="3">The sequence shown here is derived from an EMBL/GenBank/DDBJ whole genome shotgun (WGS) entry which is preliminary data.</text>
</comment>
<dbReference type="PROSITE" id="PS51257">
    <property type="entry name" value="PROKAR_LIPOPROTEIN"/>
    <property type="match status" value="1"/>
</dbReference>
<evidence type="ECO:0000313" key="3">
    <source>
        <dbReference type="EMBL" id="KAH7309123.1"/>
    </source>
</evidence>
<protein>
    <submittedName>
        <fullName evidence="3">Amidase signature domain-containing protein</fullName>
    </submittedName>
</protein>
<dbReference type="InterPro" id="IPR023631">
    <property type="entry name" value="Amidase_dom"/>
</dbReference>
<dbReference type="EMBL" id="JAGPNK010000014">
    <property type="protein sequence ID" value="KAH7309123.1"/>
    <property type="molecule type" value="Genomic_DNA"/>
</dbReference>
<dbReference type="InterPro" id="IPR036928">
    <property type="entry name" value="AS_sf"/>
</dbReference>
<feature type="chain" id="PRO_5035480828" evidence="1">
    <location>
        <begin position="21"/>
        <end position="551"/>
    </location>
</feature>